<evidence type="ECO:0000313" key="3">
    <source>
        <dbReference type="Proteomes" id="UP000572817"/>
    </source>
</evidence>
<feature type="region of interest" description="Disordered" evidence="1">
    <location>
        <begin position="1"/>
        <end position="57"/>
    </location>
</feature>
<dbReference type="OrthoDB" id="5427350at2759"/>
<dbReference type="PANTHER" id="PTHR36681:SF3">
    <property type="entry name" value="NUCLEAR GTPASE, GERMINAL CENTER-ASSOCIATED, TANDEM DUPLICATE 3"/>
    <property type="match status" value="1"/>
</dbReference>
<dbReference type="PANTHER" id="PTHR36681">
    <property type="entry name" value="NUCLEAR GTPASE, GERMINAL CENTER-ASSOCIATED, TANDEM DUPLICATE 3"/>
    <property type="match status" value="1"/>
</dbReference>
<comment type="caution">
    <text evidence="2">The sequence shown here is derived from an EMBL/GenBank/DDBJ whole genome shotgun (WGS) entry which is preliminary data.</text>
</comment>
<feature type="compositionally biased region" description="Low complexity" evidence="1">
    <location>
        <begin position="1"/>
        <end position="15"/>
    </location>
</feature>
<gene>
    <name evidence="2" type="ORF">GTA08_BOTSDO12577</name>
</gene>
<keyword evidence="3" id="KW-1185">Reference proteome</keyword>
<dbReference type="Proteomes" id="UP000572817">
    <property type="component" value="Unassembled WGS sequence"/>
</dbReference>
<sequence length="510" mass="56626">MASSASPLTALPSPAQIIPRSSSEAFQSSPARQTKRSFHLIEHEPDDSVKPYSSPEEALPKKEVHHLSFVELEECTRSVPKGLLFIINQQDDLDEDMAYVRDLTKNAMTIRFPTAVRIRFRGDSGTGKSSVINSLLDVQNIALQIDGGKACTSVVQEFHNPCADQQTACEGEIFFLSPAAREALLKEWLKNISLLNHSDDDPDDALLEEQYDTASSTAVDGLFSLFCDHDQCDSPEAVQEFFTQSVARDDPATILMLDDLLNRLGVGVGKLSISAEGPEDFQGKVAPYFEHVSTYSGDGRLKPCPWPLVKLVKTYIDSPMLHQDTILADLPGDSDINQTRVRASQRYLHDADIIGVVTKCLRPETDLNTHKYLLGAFRLKCRGNVLLVATGSDSVNTKGVHLNNIISKADTVDAANLTILKEQIELSQNELSQNVREHGIARRNRNTGATEELGEEKNTIEIQKATLEAQLFEYCVKLRNTRISEKMRQKYFNMTRDPSPLPTFFVSNSG</sequence>
<reference evidence="2" key="1">
    <citation type="submission" date="2020-04" db="EMBL/GenBank/DDBJ databases">
        <title>Genome Assembly and Annotation of Botryosphaeria dothidea sdau 11-99, a Latent Pathogen of Apple Fruit Ring Rot in China.</title>
        <authorList>
            <person name="Yu C."/>
            <person name="Diao Y."/>
            <person name="Lu Q."/>
            <person name="Zhao J."/>
            <person name="Cui S."/>
            <person name="Peng C."/>
            <person name="He B."/>
            <person name="Liu H."/>
        </authorList>
    </citation>
    <scope>NUCLEOTIDE SEQUENCE [LARGE SCALE GENOMIC DNA]</scope>
    <source>
        <strain evidence="2">Sdau11-99</strain>
    </source>
</reference>
<protein>
    <submittedName>
        <fullName evidence="2">Uncharacterized protein</fullName>
    </submittedName>
</protein>
<dbReference type="AlphaFoldDB" id="A0A8H4J255"/>
<dbReference type="SUPFAM" id="SSF52540">
    <property type="entry name" value="P-loop containing nucleoside triphosphate hydrolases"/>
    <property type="match status" value="1"/>
</dbReference>
<dbReference type="InterPro" id="IPR027417">
    <property type="entry name" value="P-loop_NTPase"/>
</dbReference>
<dbReference type="EMBL" id="WWBZ02000008">
    <property type="protein sequence ID" value="KAF4311885.1"/>
    <property type="molecule type" value="Genomic_DNA"/>
</dbReference>
<evidence type="ECO:0000313" key="2">
    <source>
        <dbReference type="EMBL" id="KAF4311885.1"/>
    </source>
</evidence>
<proteinExistence type="predicted"/>
<feature type="compositionally biased region" description="Polar residues" evidence="1">
    <location>
        <begin position="19"/>
        <end position="32"/>
    </location>
</feature>
<feature type="compositionally biased region" description="Basic and acidic residues" evidence="1">
    <location>
        <begin position="39"/>
        <end position="49"/>
    </location>
</feature>
<accession>A0A8H4J255</accession>
<name>A0A8H4J255_9PEZI</name>
<organism evidence="2 3">
    <name type="scientific">Botryosphaeria dothidea</name>
    <dbReference type="NCBI Taxonomy" id="55169"/>
    <lineage>
        <taxon>Eukaryota</taxon>
        <taxon>Fungi</taxon>
        <taxon>Dikarya</taxon>
        <taxon>Ascomycota</taxon>
        <taxon>Pezizomycotina</taxon>
        <taxon>Dothideomycetes</taxon>
        <taxon>Dothideomycetes incertae sedis</taxon>
        <taxon>Botryosphaeriales</taxon>
        <taxon>Botryosphaeriaceae</taxon>
        <taxon>Botryosphaeria</taxon>
    </lineage>
</organism>
<evidence type="ECO:0000256" key="1">
    <source>
        <dbReference type="SAM" id="MobiDB-lite"/>
    </source>
</evidence>